<proteinExistence type="predicted"/>
<evidence type="ECO:0000313" key="2">
    <source>
        <dbReference type="Proteomes" id="UP001283361"/>
    </source>
</evidence>
<dbReference type="Proteomes" id="UP001283361">
    <property type="component" value="Unassembled WGS sequence"/>
</dbReference>
<dbReference type="EMBL" id="JAWDGP010005686">
    <property type="protein sequence ID" value="KAK3754127.1"/>
    <property type="molecule type" value="Genomic_DNA"/>
</dbReference>
<comment type="caution">
    <text evidence="1">The sequence shown here is derived from an EMBL/GenBank/DDBJ whole genome shotgun (WGS) entry which is preliminary data.</text>
</comment>
<keyword evidence="2" id="KW-1185">Reference proteome</keyword>
<organism evidence="1 2">
    <name type="scientific">Elysia crispata</name>
    <name type="common">lettuce slug</name>
    <dbReference type="NCBI Taxonomy" id="231223"/>
    <lineage>
        <taxon>Eukaryota</taxon>
        <taxon>Metazoa</taxon>
        <taxon>Spiralia</taxon>
        <taxon>Lophotrochozoa</taxon>
        <taxon>Mollusca</taxon>
        <taxon>Gastropoda</taxon>
        <taxon>Heterobranchia</taxon>
        <taxon>Euthyneura</taxon>
        <taxon>Panpulmonata</taxon>
        <taxon>Sacoglossa</taxon>
        <taxon>Placobranchoidea</taxon>
        <taxon>Plakobranchidae</taxon>
        <taxon>Elysia</taxon>
    </lineage>
</organism>
<gene>
    <name evidence="1" type="ORF">RRG08_024200</name>
</gene>
<name>A0AAE1D3H1_9GAST</name>
<protein>
    <submittedName>
        <fullName evidence="1">Uncharacterized protein</fullName>
    </submittedName>
</protein>
<reference evidence="1" key="1">
    <citation type="journal article" date="2023" name="G3 (Bethesda)">
        <title>A reference genome for the long-term kleptoplast-retaining sea slug Elysia crispata morphotype clarki.</title>
        <authorList>
            <person name="Eastman K.E."/>
            <person name="Pendleton A.L."/>
            <person name="Shaikh M.A."/>
            <person name="Suttiyut T."/>
            <person name="Ogas R."/>
            <person name="Tomko P."/>
            <person name="Gavelis G."/>
            <person name="Widhalm J.R."/>
            <person name="Wisecaver J.H."/>
        </authorList>
    </citation>
    <scope>NUCLEOTIDE SEQUENCE</scope>
    <source>
        <strain evidence="1">ECLA1</strain>
    </source>
</reference>
<evidence type="ECO:0000313" key="1">
    <source>
        <dbReference type="EMBL" id="KAK3754127.1"/>
    </source>
</evidence>
<accession>A0AAE1D3H1</accession>
<sequence>MVVNNVVRGVCAESVTELIFFAGRAGRHELTITANSTKSNSVHSLRAPLTAPALCSQLQGALASTGLLALWLAGGGGPRSV</sequence>
<dbReference type="AlphaFoldDB" id="A0AAE1D3H1"/>